<dbReference type="InterPro" id="IPR013033">
    <property type="entry name" value="MinC"/>
</dbReference>
<evidence type="ECO:0000256" key="4">
    <source>
        <dbReference type="ARBA" id="ARBA00023306"/>
    </source>
</evidence>
<dbReference type="InterPro" id="IPR036145">
    <property type="entry name" value="MinC_C_sf"/>
</dbReference>
<feature type="domain" description="Septum formation inhibitor MinC C-terminal" evidence="8">
    <location>
        <begin position="148"/>
        <end position="245"/>
    </location>
</feature>
<dbReference type="Gene3D" id="2.160.20.70">
    <property type="match status" value="1"/>
</dbReference>
<dbReference type="PANTHER" id="PTHR34108:SF1">
    <property type="entry name" value="SEPTUM SITE-DETERMINING PROTEIN MINC"/>
    <property type="match status" value="1"/>
</dbReference>
<dbReference type="RefSeq" id="WP_091827575.1">
    <property type="nucleotide sequence ID" value="NZ_FNRJ01000016.1"/>
</dbReference>
<keyword evidence="3 6" id="KW-0717">Septation</keyword>
<feature type="region of interest" description="Disordered" evidence="7">
    <location>
        <begin position="110"/>
        <end position="143"/>
    </location>
</feature>
<dbReference type="NCBIfam" id="TIGR01222">
    <property type="entry name" value="minC"/>
    <property type="match status" value="1"/>
</dbReference>
<dbReference type="GO" id="GO:1901891">
    <property type="term" value="P:regulation of cell septum assembly"/>
    <property type="evidence" value="ECO:0007669"/>
    <property type="project" value="InterPro"/>
</dbReference>
<evidence type="ECO:0000256" key="5">
    <source>
        <dbReference type="ARBA" id="ARBA00025606"/>
    </source>
</evidence>
<evidence type="ECO:0000313" key="10">
    <source>
        <dbReference type="EMBL" id="SEB08424.1"/>
    </source>
</evidence>
<sequence>MAQAESKSTAGTGFQFKSTRAALNELILLESDPALLAPQLAAHAARVPMLFNGMPVVLNLQQLPQLPSAAEVQALIELCREQTLMPVGIKAEPGSATELCAQLQMADFSQQRRVAEPAPEPATEPSPRQPAAEAETAPEPAPARAAKIVTTPVRSGQQIYARGSDLVILSSVGAGAEVMADGHIHVYGPLRGRAMAGVSGDEDARIFCQSLEAELISIAGYFKTSEDLQTEHWQKPAQALLSGSRLDTVAL</sequence>
<feature type="compositionally biased region" description="Low complexity" evidence="7">
    <location>
        <begin position="129"/>
        <end position="143"/>
    </location>
</feature>
<dbReference type="PANTHER" id="PTHR34108">
    <property type="entry name" value="SEPTUM SITE-DETERMINING PROTEIN MINC"/>
    <property type="match status" value="1"/>
</dbReference>
<dbReference type="SUPFAM" id="SSF63848">
    <property type="entry name" value="Cell-division inhibitor MinC, C-terminal domain"/>
    <property type="match status" value="1"/>
</dbReference>
<dbReference type="HAMAP" id="MF_00267">
    <property type="entry name" value="MinC"/>
    <property type="match status" value="1"/>
</dbReference>
<evidence type="ECO:0000259" key="9">
    <source>
        <dbReference type="Pfam" id="PF05209"/>
    </source>
</evidence>
<gene>
    <name evidence="6" type="primary">minC</name>
    <name evidence="10" type="ORF">SAMN02745729_11627</name>
</gene>
<dbReference type="InterPro" id="IPR016098">
    <property type="entry name" value="CAP/MinC_C"/>
</dbReference>
<keyword evidence="4 6" id="KW-0131">Cell cycle</keyword>
<evidence type="ECO:0000256" key="3">
    <source>
        <dbReference type="ARBA" id="ARBA00023210"/>
    </source>
</evidence>
<evidence type="ECO:0000256" key="7">
    <source>
        <dbReference type="SAM" id="MobiDB-lite"/>
    </source>
</evidence>
<dbReference type="Gene3D" id="3.30.70.260">
    <property type="match status" value="1"/>
</dbReference>
<dbReference type="AlphaFoldDB" id="A0A1H4GFV0"/>
<comment type="similarity">
    <text evidence="1 6">Belongs to the MinC family.</text>
</comment>
<keyword evidence="2 6" id="KW-0132">Cell division</keyword>
<dbReference type="InterPro" id="IPR007874">
    <property type="entry name" value="MinC_N"/>
</dbReference>
<feature type="domain" description="Septum formation inhibitor MinC N-terminal" evidence="9">
    <location>
        <begin position="14"/>
        <end position="86"/>
    </location>
</feature>
<dbReference type="InterPro" id="IPR005526">
    <property type="entry name" value="Septum_form_inhib_MinC_C"/>
</dbReference>
<reference evidence="11" key="1">
    <citation type="submission" date="2016-10" db="EMBL/GenBank/DDBJ databases">
        <authorList>
            <person name="Varghese N."/>
            <person name="Submissions S."/>
        </authorList>
    </citation>
    <scope>NUCLEOTIDE SEQUENCE [LARGE SCALE GENOMIC DNA]</scope>
    <source>
        <strain evidence="11">DSM 11526</strain>
    </source>
</reference>
<dbReference type="Pfam" id="PF05209">
    <property type="entry name" value="MinC_N"/>
    <property type="match status" value="1"/>
</dbReference>
<accession>A0A1H4GFV0</accession>
<dbReference type="OrthoDB" id="9794530at2"/>
<comment type="function">
    <text evidence="5 6">Cell division inhibitor that blocks the formation of polar Z ring septums. Rapidly oscillates between the poles of the cell to destabilize FtsZ filaments that have formed before they mature into polar Z rings. Prevents FtsZ polymerization.</text>
</comment>
<comment type="subunit">
    <text evidence="6">Interacts with MinD and FtsZ.</text>
</comment>
<dbReference type="EMBL" id="FNRJ01000016">
    <property type="protein sequence ID" value="SEB08424.1"/>
    <property type="molecule type" value="Genomic_DNA"/>
</dbReference>
<organism evidence="10 11">
    <name type="scientific">Marinobacterium iners DSM 11526</name>
    <dbReference type="NCBI Taxonomy" id="1122198"/>
    <lineage>
        <taxon>Bacteria</taxon>
        <taxon>Pseudomonadati</taxon>
        <taxon>Pseudomonadota</taxon>
        <taxon>Gammaproteobacteria</taxon>
        <taxon>Oceanospirillales</taxon>
        <taxon>Oceanospirillaceae</taxon>
        <taxon>Marinobacterium</taxon>
    </lineage>
</organism>
<evidence type="ECO:0000256" key="2">
    <source>
        <dbReference type="ARBA" id="ARBA00022618"/>
    </source>
</evidence>
<evidence type="ECO:0000256" key="6">
    <source>
        <dbReference type="HAMAP-Rule" id="MF_00267"/>
    </source>
</evidence>
<dbReference type="Pfam" id="PF03775">
    <property type="entry name" value="MinC_C"/>
    <property type="match status" value="1"/>
</dbReference>
<dbReference type="GO" id="GO:0000902">
    <property type="term" value="P:cell morphogenesis"/>
    <property type="evidence" value="ECO:0007669"/>
    <property type="project" value="InterPro"/>
</dbReference>
<name>A0A1H4GFV0_9GAMM</name>
<protein>
    <recommendedName>
        <fullName evidence="6">Probable septum site-determining protein MinC</fullName>
    </recommendedName>
</protein>
<dbReference type="GO" id="GO:0051302">
    <property type="term" value="P:regulation of cell division"/>
    <property type="evidence" value="ECO:0007669"/>
    <property type="project" value="InterPro"/>
</dbReference>
<keyword evidence="11" id="KW-1185">Reference proteome</keyword>
<feature type="compositionally biased region" description="Pro residues" evidence="7">
    <location>
        <begin position="118"/>
        <end position="128"/>
    </location>
</feature>
<dbReference type="STRING" id="1122198.SAMN02745729_11627"/>
<evidence type="ECO:0000259" key="8">
    <source>
        <dbReference type="Pfam" id="PF03775"/>
    </source>
</evidence>
<evidence type="ECO:0000256" key="1">
    <source>
        <dbReference type="ARBA" id="ARBA00006291"/>
    </source>
</evidence>
<proteinExistence type="inferred from homology"/>
<dbReference type="Proteomes" id="UP000242469">
    <property type="component" value="Unassembled WGS sequence"/>
</dbReference>
<evidence type="ECO:0000313" key="11">
    <source>
        <dbReference type="Proteomes" id="UP000242469"/>
    </source>
</evidence>
<dbReference type="GO" id="GO:0000917">
    <property type="term" value="P:division septum assembly"/>
    <property type="evidence" value="ECO:0007669"/>
    <property type="project" value="UniProtKB-KW"/>
</dbReference>